<protein>
    <submittedName>
        <fullName evidence="1">Tannase and feruloyl esterase</fullName>
    </submittedName>
</protein>
<accession>A0ACB9ZCG1</accession>
<reference evidence="1 2" key="1">
    <citation type="journal article" date="2022" name="New Phytol.">
        <title>Ecological generalism drives hyperdiversity of secondary metabolite gene clusters in xylarialean endophytes.</title>
        <authorList>
            <person name="Franco M.E.E."/>
            <person name="Wisecaver J.H."/>
            <person name="Arnold A.E."/>
            <person name="Ju Y.M."/>
            <person name="Slot J.C."/>
            <person name="Ahrendt S."/>
            <person name="Moore L.P."/>
            <person name="Eastman K.E."/>
            <person name="Scott K."/>
            <person name="Konkel Z."/>
            <person name="Mondo S.J."/>
            <person name="Kuo A."/>
            <person name="Hayes R.D."/>
            <person name="Haridas S."/>
            <person name="Andreopoulos B."/>
            <person name="Riley R."/>
            <person name="LaButti K."/>
            <person name="Pangilinan J."/>
            <person name="Lipzen A."/>
            <person name="Amirebrahimi M."/>
            <person name="Yan J."/>
            <person name="Adam C."/>
            <person name="Keymanesh K."/>
            <person name="Ng V."/>
            <person name="Louie K."/>
            <person name="Northen T."/>
            <person name="Drula E."/>
            <person name="Henrissat B."/>
            <person name="Hsieh H.M."/>
            <person name="Youens-Clark K."/>
            <person name="Lutzoni F."/>
            <person name="Miadlikowska J."/>
            <person name="Eastwood D.C."/>
            <person name="Hamelin R.C."/>
            <person name="Grigoriev I.V."/>
            <person name="U'Ren J.M."/>
        </authorList>
    </citation>
    <scope>NUCLEOTIDE SEQUENCE [LARGE SCALE GENOMIC DNA]</scope>
    <source>
        <strain evidence="1 2">CBS 119005</strain>
    </source>
</reference>
<comment type="caution">
    <text evidence="1">The sequence shown here is derived from an EMBL/GenBank/DDBJ whole genome shotgun (WGS) entry which is preliminary data.</text>
</comment>
<dbReference type="Proteomes" id="UP001497700">
    <property type="component" value="Unassembled WGS sequence"/>
</dbReference>
<keyword evidence="2" id="KW-1185">Reference proteome</keyword>
<dbReference type="EMBL" id="MU393433">
    <property type="protein sequence ID" value="KAI4869027.1"/>
    <property type="molecule type" value="Genomic_DNA"/>
</dbReference>
<name>A0ACB9ZCG1_9PEZI</name>
<proteinExistence type="predicted"/>
<organism evidence="1 2">
    <name type="scientific">Hypoxylon rubiginosum</name>
    <dbReference type="NCBI Taxonomy" id="110542"/>
    <lineage>
        <taxon>Eukaryota</taxon>
        <taxon>Fungi</taxon>
        <taxon>Dikarya</taxon>
        <taxon>Ascomycota</taxon>
        <taxon>Pezizomycotina</taxon>
        <taxon>Sordariomycetes</taxon>
        <taxon>Xylariomycetidae</taxon>
        <taxon>Xylariales</taxon>
        <taxon>Hypoxylaceae</taxon>
        <taxon>Hypoxylon</taxon>
    </lineage>
</organism>
<sequence length="520" mass="55864">MCSPSNIPYPELPDAQFTSLSASLVSNLTVKIPKGGYANHGAVAAEGVSYCHVTTTYTHTGQNETITVDVYLPTDDWNGRMQGIGGGGWTAGGINAPGPSMSMLGAVVDGYSAVTTNAGHASLDPYEWVLKSPGVVDNHLLEDFGSSSLNELSIIGKAIIESHYGSPPRYSYWNGCSQGGRQGLKLASKYPTAFDGIAASAPALDSVGLGIGSLWPQAFMNTLGQYSKNCELIAITEAAFEYCDGDDGLVDNIISYPDSCNFDPYSVIGQAVSCNDTGSPEIVHISETAAKVANATWTGPRPVDDSLTWWGLKKGARLVEENVGFMIIPGLATTVCSTNGTCVGKPTGISEQWIRLLIKKDPSFEVSTVAIDDFWKLFKISMEEYGPAFKIEPDLDAFRDAGGKVISYHGLADSIVPPDSTRHYFESIAAKDKRVHDYYRVFEAPGLGHCFLDAGGYYPEGIFEELVTWVESGVAPDRITAHTSPLNGTRRSSILCPYPQKVHYNELGSSAVADDFYCED</sequence>
<evidence type="ECO:0000313" key="2">
    <source>
        <dbReference type="Proteomes" id="UP001497700"/>
    </source>
</evidence>
<gene>
    <name evidence="1" type="ORF">F4820DRAFT_407816</name>
</gene>
<evidence type="ECO:0000313" key="1">
    <source>
        <dbReference type="EMBL" id="KAI4869027.1"/>
    </source>
</evidence>